<name>A0A316EDK3_9BACT</name>
<dbReference type="RefSeq" id="WP_109741650.1">
    <property type="nucleotide sequence ID" value="NZ_QGGO01000003.1"/>
</dbReference>
<comment type="caution">
    <text evidence="1">The sequence shown here is derived from an EMBL/GenBank/DDBJ whole genome shotgun (WGS) entry which is preliminary data.</text>
</comment>
<sequence length="125" mass="15110">MKDTISHLHVMCKDWLRELEFYKTELPFFKQRLEEVASKNTSKDIKVEVGHFENKFYIINTHLDELLHDIKLKEEALIQNAIEQPKYINVKMIETDENLEDLMEFTATDFKNTKKEFYQFLSKYL</sequence>
<dbReference type="EMBL" id="QGGO01000003">
    <property type="protein sequence ID" value="PWK28679.1"/>
    <property type="molecule type" value="Genomic_DNA"/>
</dbReference>
<protein>
    <submittedName>
        <fullName evidence="1">Uncharacterized protein</fullName>
    </submittedName>
</protein>
<keyword evidence="2" id="KW-1185">Reference proteome</keyword>
<evidence type="ECO:0000313" key="1">
    <source>
        <dbReference type="EMBL" id="PWK28679.1"/>
    </source>
</evidence>
<organism evidence="1 2">
    <name type="scientific">Arcicella aurantiaca</name>
    <dbReference type="NCBI Taxonomy" id="591202"/>
    <lineage>
        <taxon>Bacteria</taxon>
        <taxon>Pseudomonadati</taxon>
        <taxon>Bacteroidota</taxon>
        <taxon>Cytophagia</taxon>
        <taxon>Cytophagales</taxon>
        <taxon>Flectobacillaceae</taxon>
        <taxon>Arcicella</taxon>
    </lineage>
</organism>
<proteinExistence type="predicted"/>
<dbReference type="Proteomes" id="UP000245489">
    <property type="component" value="Unassembled WGS sequence"/>
</dbReference>
<dbReference type="OrthoDB" id="680366at2"/>
<evidence type="ECO:0000313" key="2">
    <source>
        <dbReference type="Proteomes" id="UP000245489"/>
    </source>
</evidence>
<gene>
    <name evidence="1" type="ORF">LV89_00885</name>
</gene>
<accession>A0A316EDK3</accession>
<reference evidence="1 2" key="1">
    <citation type="submission" date="2018-05" db="EMBL/GenBank/DDBJ databases">
        <title>Genomic Encyclopedia of Archaeal and Bacterial Type Strains, Phase II (KMG-II): from individual species to whole genera.</title>
        <authorList>
            <person name="Goeker M."/>
        </authorList>
    </citation>
    <scope>NUCLEOTIDE SEQUENCE [LARGE SCALE GENOMIC DNA]</scope>
    <source>
        <strain evidence="1 2">DSM 22214</strain>
    </source>
</reference>
<dbReference type="AlphaFoldDB" id="A0A316EDK3"/>